<accession>A0A3L6LDB4</accession>
<proteinExistence type="predicted"/>
<dbReference type="EMBL" id="QSBY01000001">
    <property type="protein sequence ID" value="RHW74265.1"/>
    <property type="molecule type" value="Genomic_DNA"/>
</dbReference>
<evidence type="ECO:0000313" key="1">
    <source>
        <dbReference type="EMBL" id="RHW74265.1"/>
    </source>
</evidence>
<dbReference type="AlphaFoldDB" id="A0A3L6LDB4"/>
<sequence length="118" mass="13246">MESSVETVVLNFDPDHALYRQLAHGAHVLEGILEQQVTLLANRVSAVATETEEIVLVVCEGLQVISQVLAPLPIPEMDPTDDPSDYDMIVEDIRYRMSERNMRFVYCVIFLKGVTPPC</sequence>
<comment type="caution">
    <text evidence="1">The sequence shown here is derived from an EMBL/GenBank/DDBJ whole genome shotgun (WGS) entry which is preliminary data.</text>
</comment>
<reference evidence="1" key="1">
    <citation type="submission" date="2018-09" db="EMBL/GenBank/DDBJ databases">
        <title>whole genome sequence of T. equiperdum IVM-t1 strain.</title>
        <authorList>
            <person name="Suganuma K."/>
        </authorList>
    </citation>
    <scope>NUCLEOTIDE SEQUENCE [LARGE SCALE GENOMIC DNA]</scope>
    <source>
        <strain evidence="1">IVM-t1</strain>
    </source>
</reference>
<gene>
    <name evidence="1" type="ORF">DPX39_010012300</name>
</gene>
<protein>
    <submittedName>
        <fullName evidence="1">Uncharacterized protein</fullName>
    </submittedName>
</protein>
<dbReference type="Proteomes" id="UP000266743">
    <property type="component" value="Chromosome 1"/>
</dbReference>
<name>A0A3L6LDB4_9TRYP</name>
<organism evidence="1">
    <name type="scientific">Trypanosoma brucei equiperdum</name>
    <dbReference type="NCBI Taxonomy" id="630700"/>
    <lineage>
        <taxon>Eukaryota</taxon>
        <taxon>Discoba</taxon>
        <taxon>Euglenozoa</taxon>
        <taxon>Kinetoplastea</taxon>
        <taxon>Metakinetoplastina</taxon>
        <taxon>Trypanosomatida</taxon>
        <taxon>Trypanosomatidae</taxon>
        <taxon>Trypanosoma</taxon>
    </lineage>
</organism>